<reference evidence="1 2" key="1">
    <citation type="submission" date="2023-07" db="EMBL/GenBank/DDBJ databases">
        <title>Genomic Encyclopedia of Type Strains, Phase IV (KMG-IV): sequencing the most valuable type-strain genomes for metagenomic binning, comparative biology and taxonomic classification.</title>
        <authorList>
            <person name="Goeker M."/>
        </authorList>
    </citation>
    <scope>NUCLEOTIDE SEQUENCE [LARGE SCALE GENOMIC DNA]</scope>
    <source>
        <strain evidence="1 2">DSM 102814</strain>
    </source>
</reference>
<sequence>MAYYFFANPTEIISQISTKSFGDLPDFVENQVTYERYNLESRFEIEDAAAAYAITNVAGVQ</sequence>
<organism evidence="1 2">
    <name type="scientific">Mesonia maritima</name>
    <dbReference type="NCBI Taxonomy" id="1793873"/>
    <lineage>
        <taxon>Bacteria</taxon>
        <taxon>Pseudomonadati</taxon>
        <taxon>Bacteroidota</taxon>
        <taxon>Flavobacteriia</taxon>
        <taxon>Flavobacteriales</taxon>
        <taxon>Flavobacteriaceae</taxon>
        <taxon>Mesonia</taxon>
    </lineage>
</organism>
<dbReference type="RefSeq" id="WP_309727547.1">
    <property type="nucleotide sequence ID" value="NZ_JAVDQA010000002.1"/>
</dbReference>
<accession>A0ABU1K5S8</accession>
<evidence type="ECO:0000313" key="2">
    <source>
        <dbReference type="Proteomes" id="UP001257659"/>
    </source>
</evidence>
<name>A0ABU1K5S8_9FLAO</name>
<dbReference type="EMBL" id="JAVDQA010000002">
    <property type="protein sequence ID" value="MDR6300651.1"/>
    <property type="molecule type" value="Genomic_DNA"/>
</dbReference>
<keyword evidence="2" id="KW-1185">Reference proteome</keyword>
<dbReference type="Proteomes" id="UP001257659">
    <property type="component" value="Unassembled WGS sequence"/>
</dbReference>
<evidence type="ECO:0000313" key="1">
    <source>
        <dbReference type="EMBL" id="MDR6300651.1"/>
    </source>
</evidence>
<proteinExistence type="predicted"/>
<protein>
    <submittedName>
        <fullName evidence="1">Uncharacterized protein</fullName>
    </submittedName>
</protein>
<gene>
    <name evidence="1" type="ORF">GGR31_001282</name>
</gene>
<comment type="caution">
    <text evidence="1">The sequence shown here is derived from an EMBL/GenBank/DDBJ whole genome shotgun (WGS) entry which is preliminary data.</text>
</comment>